<evidence type="ECO:0000313" key="2">
    <source>
        <dbReference type="EMBL" id="MCW3808158.1"/>
    </source>
</evidence>
<reference evidence="2" key="1">
    <citation type="submission" date="2022-10" db="EMBL/GenBank/DDBJ databases">
        <authorList>
            <person name="Yu W.X."/>
        </authorList>
    </citation>
    <scope>NUCLEOTIDE SEQUENCE</scope>
    <source>
        <strain evidence="2">D04</strain>
    </source>
</reference>
<sequence>YTPDADFNGEDSFVYEVCDSNGACDQATVVITINAIADNNAPVATDDVASVDEDGVLNGTTLLSNDSDPDGDELTINTTPVTGPTNGSLVINADGTYTYTPDADFNGEDSFVYEVCDSNGACDQATVVITINAIA</sequence>
<dbReference type="NCBIfam" id="TIGR01965">
    <property type="entry name" value="VCBS_repeat"/>
    <property type="match status" value="1"/>
</dbReference>
<protein>
    <submittedName>
        <fullName evidence="2">Cadherin-like domain-containing protein</fullName>
    </submittedName>
</protein>
<proteinExistence type="predicted"/>
<evidence type="ECO:0000256" key="1">
    <source>
        <dbReference type="SAM" id="MobiDB-lite"/>
    </source>
</evidence>
<dbReference type="RefSeq" id="WP_301202721.1">
    <property type="nucleotide sequence ID" value="NZ_JAPDPI010000144.1"/>
</dbReference>
<dbReference type="NCBIfam" id="NF012211">
    <property type="entry name" value="tand_rpt_95"/>
    <property type="match status" value="2"/>
</dbReference>
<name>A0AAE3MHM5_9BACT</name>
<dbReference type="EMBL" id="JAPDPI010000144">
    <property type="protein sequence ID" value="MCW3808158.1"/>
    <property type="molecule type" value="Genomic_DNA"/>
</dbReference>
<dbReference type="Gene3D" id="2.60.40.3440">
    <property type="match status" value="1"/>
</dbReference>
<dbReference type="AlphaFoldDB" id="A0AAE3MHM5"/>
<comment type="caution">
    <text evidence="2">The sequence shown here is derived from an EMBL/GenBank/DDBJ whole genome shotgun (WGS) entry which is preliminary data.</text>
</comment>
<organism evidence="2 3">
    <name type="scientific">Plebeiibacterium marinum</name>
    <dbReference type="NCBI Taxonomy" id="2992111"/>
    <lineage>
        <taxon>Bacteria</taxon>
        <taxon>Pseudomonadati</taxon>
        <taxon>Bacteroidota</taxon>
        <taxon>Bacteroidia</taxon>
        <taxon>Marinilabiliales</taxon>
        <taxon>Marinilabiliaceae</taxon>
        <taxon>Plebeiibacterium</taxon>
    </lineage>
</organism>
<dbReference type="Gene3D" id="2.60.40.2810">
    <property type="match status" value="1"/>
</dbReference>
<dbReference type="Proteomes" id="UP001207408">
    <property type="component" value="Unassembled WGS sequence"/>
</dbReference>
<gene>
    <name evidence="2" type="ORF">OM074_21255</name>
</gene>
<feature type="region of interest" description="Disordered" evidence="1">
    <location>
        <begin position="61"/>
        <end position="82"/>
    </location>
</feature>
<accession>A0AAE3MHM5</accession>
<dbReference type="Pfam" id="PF17963">
    <property type="entry name" value="Big_9"/>
    <property type="match status" value="2"/>
</dbReference>
<feature type="non-terminal residue" evidence="2">
    <location>
        <position position="135"/>
    </location>
</feature>
<evidence type="ECO:0000313" key="3">
    <source>
        <dbReference type="Proteomes" id="UP001207408"/>
    </source>
</evidence>
<keyword evidence="3" id="KW-1185">Reference proteome</keyword>
<dbReference type="InterPro" id="IPR010221">
    <property type="entry name" value="VCBS_dom"/>
</dbReference>
<feature type="non-terminal residue" evidence="2">
    <location>
        <position position="1"/>
    </location>
</feature>